<sequence length="40" mass="4406">MAALSGLLTIKIISHDTENPNIVFTFFAFNLGPYALCSKF</sequence>
<proteinExistence type="predicted"/>
<dbReference type="Proteomes" id="UP000243197">
    <property type="component" value="Chromosome"/>
</dbReference>
<gene>
    <name evidence="1" type="ORF">JBKA6_0535</name>
</gene>
<keyword evidence="2" id="KW-1185">Reference proteome</keyword>
<accession>A0A1J1E3D0</accession>
<name>A0A1J1E3D0_9FLAO</name>
<organism evidence="1 2">
    <name type="scientific">Ichthyobacterium seriolicida</name>
    <dbReference type="NCBI Taxonomy" id="242600"/>
    <lineage>
        <taxon>Bacteria</taxon>
        <taxon>Pseudomonadati</taxon>
        <taxon>Bacteroidota</taxon>
        <taxon>Flavobacteriia</taxon>
        <taxon>Flavobacteriales</taxon>
        <taxon>Ichthyobacteriaceae</taxon>
        <taxon>Ichthyobacterium</taxon>
    </lineage>
</organism>
<evidence type="ECO:0000313" key="1">
    <source>
        <dbReference type="EMBL" id="BAV94548.1"/>
    </source>
</evidence>
<dbReference type="EMBL" id="AP014564">
    <property type="protein sequence ID" value="BAV94548.1"/>
    <property type="molecule type" value="Genomic_DNA"/>
</dbReference>
<protein>
    <submittedName>
        <fullName evidence="1">Uncharacterized protein</fullName>
    </submittedName>
</protein>
<reference evidence="1 2" key="1">
    <citation type="submission" date="2014-03" db="EMBL/GenBank/DDBJ databases">
        <title>complete genome sequence of Flavobacteriaceae bacterium JBKA-6.</title>
        <authorList>
            <person name="Takano T."/>
            <person name="Nakamura Y."/>
            <person name="Takuma S."/>
            <person name="Yasuike M."/>
            <person name="Matsuyama T."/>
            <person name="Sakai T."/>
            <person name="Fujiwara A."/>
            <person name="Kimoto K."/>
            <person name="Fukuda Y."/>
            <person name="Kondo H."/>
            <person name="Hirono I."/>
            <person name="Nakayasu C."/>
        </authorList>
    </citation>
    <scope>NUCLEOTIDE SEQUENCE [LARGE SCALE GENOMIC DNA]</scope>
    <source>
        <strain evidence="1 2">JBKA-6</strain>
    </source>
</reference>
<evidence type="ECO:0000313" key="2">
    <source>
        <dbReference type="Proteomes" id="UP000243197"/>
    </source>
</evidence>
<dbReference type="KEGG" id="ise:JBKA6_0535"/>
<dbReference type="AlphaFoldDB" id="A0A1J1E3D0"/>